<dbReference type="Gene3D" id="3.90.640.20">
    <property type="entry name" value="Heat-shock cognate protein, ATPase"/>
    <property type="match status" value="1"/>
</dbReference>
<dbReference type="Proteomes" id="UP000602260">
    <property type="component" value="Unassembled WGS sequence"/>
</dbReference>
<evidence type="ECO:0000313" key="1">
    <source>
        <dbReference type="EMBL" id="MBC5715894.1"/>
    </source>
</evidence>
<comment type="caution">
    <text evidence="1">The sequence shown here is derived from an EMBL/GenBank/DDBJ whole genome shotgun (WGS) entry which is preliminary data.</text>
</comment>
<dbReference type="InterPro" id="IPR037126">
    <property type="entry name" value="PdaC/RsiV-like_sf"/>
</dbReference>
<dbReference type="AlphaFoldDB" id="A0A8J6IVE2"/>
<dbReference type="RefSeq" id="WP_186877417.1">
    <property type="nucleotide sequence ID" value="NZ_JACOPN010000001.1"/>
</dbReference>
<evidence type="ECO:0000313" key="2">
    <source>
        <dbReference type="Proteomes" id="UP000602260"/>
    </source>
</evidence>
<name>A0A8J6IVE2_9FIRM</name>
<sequence length="220" mass="25792">MEEKWRKNRGEPRLVWREAEETMTLEGEAVLTFHLVWPELEGAGLGGRWISRYYARLAESWRRRWRREVYWRACIQLAQCRAAARPFTPWKGELRGEKVLWKDGVLSLRLNGWESRGDGKVNRVQWGDVWKVREGAPCPPEEWLGRRRGRKKRLADQIIDQGEQRRSAGAWVPDEDWREKVRKNLPWRDACLTEEGIELAFPQGTIAPMAEGTPTFVVKG</sequence>
<dbReference type="EMBL" id="JACOPN010000001">
    <property type="protein sequence ID" value="MBC5715894.1"/>
    <property type="molecule type" value="Genomic_DNA"/>
</dbReference>
<organism evidence="1 2">
    <name type="scientific">Flintibacter faecis</name>
    <dbReference type="NCBI Taxonomy" id="2763047"/>
    <lineage>
        <taxon>Bacteria</taxon>
        <taxon>Bacillati</taxon>
        <taxon>Bacillota</taxon>
        <taxon>Clostridia</taxon>
        <taxon>Eubacteriales</taxon>
        <taxon>Flintibacter</taxon>
    </lineage>
</organism>
<keyword evidence="2" id="KW-1185">Reference proteome</keyword>
<protein>
    <submittedName>
        <fullName evidence="1">DUF3298 domain-containing protein</fullName>
    </submittedName>
</protein>
<gene>
    <name evidence="1" type="ORF">H8S55_00870</name>
</gene>
<accession>A0A8J6IVE2</accession>
<proteinExistence type="predicted"/>
<reference evidence="1" key="1">
    <citation type="submission" date="2020-08" db="EMBL/GenBank/DDBJ databases">
        <title>Genome public.</title>
        <authorList>
            <person name="Liu C."/>
            <person name="Sun Q."/>
        </authorList>
    </citation>
    <scope>NUCLEOTIDE SEQUENCE</scope>
    <source>
        <strain evidence="1">BX5</strain>
    </source>
</reference>